<keyword evidence="2" id="KW-1185">Reference proteome</keyword>
<dbReference type="AlphaFoldDB" id="A0A085LT91"/>
<dbReference type="EMBL" id="KL363300">
    <property type="protein sequence ID" value="KFD48187.1"/>
    <property type="molecule type" value="Genomic_DNA"/>
</dbReference>
<evidence type="ECO:0000313" key="1">
    <source>
        <dbReference type="EMBL" id="KFD48187.1"/>
    </source>
</evidence>
<dbReference type="Proteomes" id="UP000030764">
    <property type="component" value="Unassembled WGS sequence"/>
</dbReference>
<organism evidence="1 2">
    <name type="scientific">Trichuris suis</name>
    <name type="common">pig whipworm</name>
    <dbReference type="NCBI Taxonomy" id="68888"/>
    <lineage>
        <taxon>Eukaryota</taxon>
        <taxon>Metazoa</taxon>
        <taxon>Ecdysozoa</taxon>
        <taxon>Nematoda</taxon>
        <taxon>Enoplea</taxon>
        <taxon>Dorylaimia</taxon>
        <taxon>Trichinellida</taxon>
        <taxon>Trichuridae</taxon>
        <taxon>Trichuris</taxon>
    </lineage>
</organism>
<sequence length="92" mass="10549">MKMPGCLDLVGSATHRLRNQGRGLRKGDEEARWNYSMTAERITNETGLLWLELSRHVWVELVSRQATSERRRNADKRLVLLISASVPESQSE</sequence>
<proteinExistence type="predicted"/>
<name>A0A085LT91_9BILA</name>
<reference evidence="1 2" key="1">
    <citation type="journal article" date="2014" name="Nat. Genet.">
        <title>Genome and transcriptome of the porcine whipworm Trichuris suis.</title>
        <authorList>
            <person name="Jex A.R."/>
            <person name="Nejsum P."/>
            <person name="Schwarz E.M."/>
            <person name="Hu L."/>
            <person name="Young N.D."/>
            <person name="Hall R.S."/>
            <person name="Korhonen P.K."/>
            <person name="Liao S."/>
            <person name="Thamsborg S."/>
            <person name="Xia J."/>
            <person name="Xu P."/>
            <person name="Wang S."/>
            <person name="Scheerlinck J.P."/>
            <person name="Hofmann A."/>
            <person name="Sternberg P.W."/>
            <person name="Wang J."/>
            <person name="Gasser R.B."/>
        </authorList>
    </citation>
    <scope>NUCLEOTIDE SEQUENCE [LARGE SCALE GENOMIC DNA]</scope>
    <source>
        <strain evidence="1">DCEP-RM93M</strain>
    </source>
</reference>
<evidence type="ECO:0000313" key="2">
    <source>
        <dbReference type="Proteomes" id="UP000030764"/>
    </source>
</evidence>
<gene>
    <name evidence="1" type="ORF">M513_10901</name>
</gene>
<accession>A0A085LT91</accession>
<protein>
    <submittedName>
        <fullName evidence="1">Uncharacterized protein</fullName>
    </submittedName>
</protein>